<protein>
    <submittedName>
        <fullName evidence="1">Uncharacterized protein</fullName>
    </submittedName>
</protein>
<sequence length="64" mass="7042">LNIPAGTARFNFNSLMAHRRNLTKAFSIIYPRPVLEAYSVTPNIDNLVGMTENIETIHGGSEAP</sequence>
<gene>
    <name evidence="1" type="ORF">S12H4_61958</name>
</gene>
<name>X1V234_9ZZZZ</name>
<proteinExistence type="predicted"/>
<evidence type="ECO:0000313" key="1">
    <source>
        <dbReference type="EMBL" id="GAJ23823.1"/>
    </source>
</evidence>
<organism evidence="1">
    <name type="scientific">marine sediment metagenome</name>
    <dbReference type="NCBI Taxonomy" id="412755"/>
    <lineage>
        <taxon>unclassified sequences</taxon>
        <taxon>metagenomes</taxon>
        <taxon>ecological metagenomes</taxon>
    </lineage>
</organism>
<accession>X1V234</accession>
<reference evidence="1" key="1">
    <citation type="journal article" date="2014" name="Front. Microbiol.">
        <title>High frequency of phylogenetically diverse reductive dehalogenase-homologous genes in deep subseafloor sedimentary metagenomes.</title>
        <authorList>
            <person name="Kawai M."/>
            <person name="Futagami T."/>
            <person name="Toyoda A."/>
            <person name="Takaki Y."/>
            <person name="Nishi S."/>
            <person name="Hori S."/>
            <person name="Arai W."/>
            <person name="Tsubouchi T."/>
            <person name="Morono Y."/>
            <person name="Uchiyama I."/>
            <person name="Ito T."/>
            <person name="Fujiyama A."/>
            <person name="Inagaki F."/>
            <person name="Takami H."/>
        </authorList>
    </citation>
    <scope>NUCLEOTIDE SEQUENCE</scope>
    <source>
        <strain evidence="1">Expedition CK06-06</strain>
    </source>
</reference>
<comment type="caution">
    <text evidence="1">The sequence shown here is derived from an EMBL/GenBank/DDBJ whole genome shotgun (WGS) entry which is preliminary data.</text>
</comment>
<dbReference type="AlphaFoldDB" id="X1V234"/>
<dbReference type="EMBL" id="BARW01041334">
    <property type="protein sequence ID" value="GAJ23823.1"/>
    <property type="molecule type" value="Genomic_DNA"/>
</dbReference>
<feature type="non-terminal residue" evidence="1">
    <location>
        <position position="1"/>
    </location>
</feature>